<dbReference type="InterPro" id="IPR029058">
    <property type="entry name" value="AB_hydrolase_fold"/>
</dbReference>
<feature type="transmembrane region" description="Helical" evidence="1">
    <location>
        <begin position="71"/>
        <end position="95"/>
    </location>
</feature>
<gene>
    <name evidence="3" type="ORF">TPC1_14074</name>
</gene>
<feature type="transmembrane region" description="Helical" evidence="1">
    <location>
        <begin position="245"/>
        <end position="269"/>
    </location>
</feature>
<evidence type="ECO:0000259" key="2">
    <source>
        <dbReference type="Pfam" id="PF01764"/>
    </source>
</evidence>
<feature type="transmembrane region" description="Helical" evidence="1">
    <location>
        <begin position="29"/>
        <end position="50"/>
    </location>
</feature>
<feature type="domain" description="Fungal lipase-type" evidence="2">
    <location>
        <begin position="647"/>
        <end position="714"/>
    </location>
</feature>
<feature type="transmembrane region" description="Helical" evidence="1">
    <location>
        <begin position="110"/>
        <end position="129"/>
    </location>
</feature>
<dbReference type="InterPro" id="IPR002921">
    <property type="entry name" value="Fungal_lipase-type"/>
</dbReference>
<feature type="transmembrane region" description="Helical" evidence="1">
    <location>
        <begin position="204"/>
        <end position="224"/>
    </location>
</feature>
<feature type="transmembrane region" description="Helical" evidence="1">
    <location>
        <begin position="415"/>
        <end position="438"/>
    </location>
</feature>
<sequence length="804" mass="90434">IELITGQPKAISNINNSNKTLNKIKIIKIIQICIDLCIVGLLTALIVLYNQSIKSFGITGSSIKYFFINNLVQLQLLLLLVNHVAGTFSFVYIIIVCQTFPNASVKEQSVAIYAIQIIMSLLSFCSTHLKLITKSMMSTDTFVKTESKQSSLQLSTQLRIAHQTTNIIICDIITCLGLAIVFYFGITLKTEPDQSHTASVNPLVLYLSIPAIFFIILGISYLYSLTISKDMKLKNLSTSFILIQLALFTLVGLVCAAIIHGTFAMWVIFHEFAKKLPNEHIPTFDPYSAYSIAYVLCSFLLCNGVLFGIFLGSQLSKIIAHSFDQNNKTNCSQLIKFGLIFKQFILIHEKNLLSQFIFFIILITTKFADLIELLNMSLVFWTNSEALQNLIAYIILITYLILLSCHSKITKKHALIGTFTFFFGLIGLPMSLSTSFIISTITNMLPCGMRGFTTFFTNNIIPYATMISFFQAVPMMFKNICIPVPVSARAKFEEEKYQDQLEHYNQWKDFKKTLNKDNQDVEEEASEINIPLPEKESNPINFEEAYQASKLANAPYTFIYTKKVNEFFTDPKLTKKASRIGCMFMLKNETLFMSLSGTRSVINLAPMSIFIGIYDWCKVMFSSIVPYILDEENITWTTNCCLRKAEKIQALITAEKQFKLVKNIVITGHHQGAATGVMLAHLIKKNDSNINMKLYGFGVPHVISQETLDSLQKSNNTVVQLLQPGIDGKLYFSAIMTEQLSWSSSQCSVFPYAQFGLNISGYFAILSTGSSAPRCLDAMKVIADKLDQNNDIAQYTDVEHPQPE</sequence>
<feature type="transmembrane region" description="Helical" evidence="1">
    <location>
        <begin position="386"/>
        <end position="403"/>
    </location>
</feature>
<dbReference type="EMBL" id="GDID01003017">
    <property type="protein sequence ID" value="JAP93589.1"/>
    <property type="molecule type" value="Transcribed_RNA"/>
</dbReference>
<proteinExistence type="predicted"/>
<dbReference type="Gene3D" id="3.40.50.1820">
    <property type="entry name" value="alpha/beta hydrolase"/>
    <property type="match status" value="1"/>
</dbReference>
<evidence type="ECO:0000313" key="3">
    <source>
        <dbReference type="EMBL" id="JAP93589.1"/>
    </source>
</evidence>
<accession>A0A146KE50</accession>
<dbReference type="GO" id="GO:0006629">
    <property type="term" value="P:lipid metabolic process"/>
    <property type="evidence" value="ECO:0007669"/>
    <property type="project" value="InterPro"/>
</dbReference>
<dbReference type="AlphaFoldDB" id="A0A146KE50"/>
<dbReference type="Pfam" id="PF01764">
    <property type="entry name" value="Lipase_3"/>
    <property type="match status" value="1"/>
</dbReference>
<reference evidence="3" key="1">
    <citation type="submission" date="2015-07" db="EMBL/GenBank/DDBJ databases">
        <title>Adaptation to a free-living lifestyle via gene acquisitions in the diplomonad Trepomonas sp. PC1.</title>
        <authorList>
            <person name="Xu F."/>
            <person name="Jerlstrom-Hultqvist J."/>
            <person name="Kolisko M."/>
            <person name="Simpson A.G.B."/>
            <person name="Roger A.J."/>
            <person name="Svard S.G."/>
            <person name="Andersson J.O."/>
        </authorList>
    </citation>
    <scope>NUCLEOTIDE SEQUENCE</scope>
    <source>
        <strain evidence="3">PC1</strain>
    </source>
</reference>
<keyword evidence="1" id="KW-0472">Membrane</keyword>
<feature type="transmembrane region" description="Helical" evidence="1">
    <location>
        <begin position="289"/>
        <end position="311"/>
    </location>
</feature>
<keyword evidence="1" id="KW-0812">Transmembrane</keyword>
<protein>
    <submittedName>
        <fullName evidence="3">Lipase (Class 3) domain-containing protein</fullName>
    </submittedName>
</protein>
<name>A0A146KE50_9EUKA</name>
<feature type="non-terminal residue" evidence="3">
    <location>
        <position position="804"/>
    </location>
</feature>
<feature type="transmembrane region" description="Helical" evidence="1">
    <location>
        <begin position="165"/>
        <end position="184"/>
    </location>
</feature>
<dbReference type="SUPFAM" id="SSF53474">
    <property type="entry name" value="alpha/beta-Hydrolases"/>
    <property type="match status" value="1"/>
</dbReference>
<feature type="non-terminal residue" evidence="3">
    <location>
        <position position="1"/>
    </location>
</feature>
<organism evidence="3">
    <name type="scientific">Trepomonas sp. PC1</name>
    <dbReference type="NCBI Taxonomy" id="1076344"/>
    <lineage>
        <taxon>Eukaryota</taxon>
        <taxon>Metamonada</taxon>
        <taxon>Diplomonadida</taxon>
        <taxon>Hexamitidae</taxon>
        <taxon>Hexamitinae</taxon>
        <taxon>Trepomonas</taxon>
    </lineage>
</organism>
<evidence type="ECO:0000256" key="1">
    <source>
        <dbReference type="SAM" id="Phobius"/>
    </source>
</evidence>
<feature type="transmembrane region" description="Helical" evidence="1">
    <location>
        <begin position="352"/>
        <end position="374"/>
    </location>
</feature>
<keyword evidence="1" id="KW-1133">Transmembrane helix</keyword>